<sequence>MSRIIEEPETLHERILNAARDLFSHFGFKKTAVDDIAKKARVAKGTVYNYFQSKEDLFQKVFREEGMNMISQIREAVKNKKTPQDKFREMIIAKIKYYKEFCLVHDISHQRAGALLPFLDQERDDITRNEIKIIKEILEEGVNNSVFQVKNISVTAKALAIAIKGLEVGWTLEMELEDASAEIDSLLMILFHGLESRSGNR</sequence>
<dbReference type="RefSeq" id="WP_155321760.1">
    <property type="nucleotide sequence ID" value="NZ_AP021876.1"/>
</dbReference>
<dbReference type="PRINTS" id="PR00455">
    <property type="entry name" value="HTHTETR"/>
</dbReference>
<organism evidence="6 7">
    <name type="scientific">Desulfosarcina ovata subsp. sediminis</name>
    <dbReference type="NCBI Taxonomy" id="885957"/>
    <lineage>
        <taxon>Bacteria</taxon>
        <taxon>Pseudomonadati</taxon>
        <taxon>Thermodesulfobacteriota</taxon>
        <taxon>Desulfobacteria</taxon>
        <taxon>Desulfobacterales</taxon>
        <taxon>Desulfosarcinaceae</taxon>
        <taxon>Desulfosarcina</taxon>
    </lineage>
</organism>
<dbReference type="InterPro" id="IPR001647">
    <property type="entry name" value="HTH_TetR"/>
</dbReference>
<feature type="DNA-binding region" description="H-T-H motif" evidence="4">
    <location>
        <begin position="32"/>
        <end position="51"/>
    </location>
</feature>
<keyword evidence="1" id="KW-0805">Transcription regulation</keyword>
<dbReference type="InterPro" id="IPR036271">
    <property type="entry name" value="Tet_transcr_reg_TetR-rel_C_sf"/>
</dbReference>
<dbReference type="Proteomes" id="UP000425960">
    <property type="component" value="Chromosome"/>
</dbReference>
<keyword evidence="3" id="KW-0804">Transcription</keyword>
<gene>
    <name evidence="6" type="ORF">DSCO28_15100</name>
</gene>
<keyword evidence="2 4" id="KW-0238">DNA-binding</keyword>
<dbReference type="EMBL" id="AP021876">
    <property type="protein sequence ID" value="BBO80944.1"/>
    <property type="molecule type" value="Genomic_DNA"/>
</dbReference>
<evidence type="ECO:0000256" key="4">
    <source>
        <dbReference type="PROSITE-ProRule" id="PRU00335"/>
    </source>
</evidence>
<dbReference type="Gene3D" id="1.10.357.10">
    <property type="entry name" value="Tetracycline Repressor, domain 2"/>
    <property type="match status" value="1"/>
</dbReference>
<evidence type="ECO:0000256" key="3">
    <source>
        <dbReference type="ARBA" id="ARBA00023163"/>
    </source>
</evidence>
<name>A0A5K7ZHX2_9BACT</name>
<evidence type="ECO:0000259" key="5">
    <source>
        <dbReference type="PROSITE" id="PS50977"/>
    </source>
</evidence>
<dbReference type="FunFam" id="1.10.10.60:FF:000141">
    <property type="entry name" value="TetR family transcriptional regulator"/>
    <property type="match status" value="1"/>
</dbReference>
<dbReference type="SUPFAM" id="SSF46689">
    <property type="entry name" value="Homeodomain-like"/>
    <property type="match status" value="1"/>
</dbReference>
<accession>A0A5K7ZHX2</accession>
<protein>
    <submittedName>
        <fullName evidence="6">TetR family transcriptional regulator</fullName>
    </submittedName>
</protein>
<dbReference type="PROSITE" id="PS50977">
    <property type="entry name" value="HTH_TETR_2"/>
    <property type="match status" value="1"/>
</dbReference>
<reference evidence="6 7" key="1">
    <citation type="submission" date="2019-11" db="EMBL/GenBank/DDBJ databases">
        <title>Comparative genomics of hydrocarbon-degrading Desulfosarcina strains.</title>
        <authorList>
            <person name="Watanabe M."/>
            <person name="Kojima H."/>
            <person name="Fukui M."/>
        </authorList>
    </citation>
    <scope>NUCLEOTIDE SEQUENCE [LARGE SCALE GENOMIC DNA]</scope>
    <source>
        <strain evidence="6 7">28bB2T</strain>
    </source>
</reference>
<dbReference type="AlphaFoldDB" id="A0A5K7ZHX2"/>
<evidence type="ECO:0000256" key="1">
    <source>
        <dbReference type="ARBA" id="ARBA00023015"/>
    </source>
</evidence>
<dbReference type="InterPro" id="IPR009057">
    <property type="entry name" value="Homeodomain-like_sf"/>
</dbReference>
<evidence type="ECO:0000313" key="7">
    <source>
        <dbReference type="Proteomes" id="UP000425960"/>
    </source>
</evidence>
<evidence type="ECO:0000313" key="6">
    <source>
        <dbReference type="EMBL" id="BBO80944.1"/>
    </source>
</evidence>
<dbReference type="SUPFAM" id="SSF48498">
    <property type="entry name" value="Tetracyclin repressor-like, C-terminal domain"/>
    <property type="match status" value="1"/>
</dbReference>
<dbReference type="GO" id="GO:0003677">
    <property type="term" value="F:DNA binding"/>
    <property type="evidence" value="ECO:0007669"/>
    <property type="project" value="UniProtKB-UniRule"/>
</dbReference>
<dbReference type="InterPro" id="IPR050624">
    <property type="entry name" value="HTH-type_Tx_Regulator"/>
</dbReference>
<feature type="domain" description="HTH tetR-type" evidence="5">
    <location>
        <begin position="9"/>
        <end position="69"/>
    </location>
</feature>
<dbReference type="Gene3D" id="1.10.10.60">
    <property type="entry name" value="Homeodomain-like"/>
    <property type="match status" value="1"/>
</dbReference>
<proteinExistence type="predicted"/>
<dbReference type="PANTHER" id="PTHR43479">
    <property type="entry name" value="ACREF/ENVCD OPERON REPRESSOR-RELATED"/>
    <property type="match status" value="1"/>
</dbReference>
<dbReference type="Pfam" id="PF00440">
    <property type="entry name" value="TetR_N"/>
    <property type="match status" value="1"/>
</dbReference>
<dbReference type="KEGG" id="dov:DSCO28_15100"/>
<dbReference type="PANTHER" id="PTHR43479:SF11">
    <property type="entry name" value="ACREF_ENVCD OPERON REPRESSOR-RELATED"/>
    <property type="match status" value="1"/>
</dbReference>
<evidence type="ECO:0000256" key="2">
    <source>
        <dbReference type="ARBA" id="ARBA00023125"/>
    </source>
</evidence>